<dbReference type="InterPro" id="IPR036010">
    <property type="entry name" value="2Fe-2S_ferredoxin-like_sf"/>
</dbReference>
<keyword evidence="4" id="KW-1185">Reference proteome</keyword>
<dbReference type="Pfam" id="PF15998">
    <property type="entry name" value="DUF4773"/>
    <property type="match status" value="1"/>
</dbReference>
<reference evidence="3 4" key="1">
    <citation type="submission" date="2024-05" db="EMBL/GenBank/DDBJ databases">
        <title>Genetic variation in Jamaican populations of the coffee berry borer (Hypothenemus hampei).</title>
        <authorList>
            <person name="Errbii M."/>
            <person name="Myrie A."/>
        </authorList>
    </citation>
    <scope>NUCLEOTIDE SEQUENCE [LARGE SCALE GENOMIC DNA]</scope>
    <source>
        <strain evidence="3">JA-Hopewell-2020-01-JO</strain>
        <tissue evidence="3">Whole body</tissue>
    </source>
</reference>
<dbReference type="PANTHER" id="PTHR36299:SF4">
    <property type="entry name" value="GH07892P-RELATED"/>
    <property type="match status" value="1"/>
</dbReference>
<dbReference type="InterPro" id="IPR031941">
    <property type="entry name" value="DUF4773"/>
</dbReference>
<evidence type="ECO:0000259" key="2">
    <source>
        <dbReference type="Pfam" id="PF15998"/>
    </source>
</evidence>
<dbReference type="PANTHER" id="PTHR36299">
    <property type="entry name" value="AGAP008005-PA"/>
    <property type="match status" value="1"/>
</dbReference>
<gene>
    <name evidence="3" type="ORF">ABEB36_010845</name>
</gene>
<protein>
    <recommendedName>
        <fullName evidence="2">DUF4773 domain-containing protein</fullName>
    </recommendedName>
</protein>
<proteinExistence type="predicted"/>
<dbReference type="SUPFAM" id="SSF54292">
    <property type="entry name" value="2Fe-2S ferredoxin-like"/>
    <property type="match status" value="1"/>
</dbReference>
<comment type="caution">
    <text evidence="3">The sequence shown here is derived from an EMBL/GenBank/DDBJ whole genome shotgun (WGS) entry which is preliminary data.</text>
</comment>
<sequence>MQRGQVYIFVLIGLAAIKESKTQSVSERNSTVIASTPGTIAPVITSTRKPILPSFKLPCRCANGECGCCTGYILDRFNQKACLNMTYEPEEFAVHAVMTLNDVPFYKNTLSGKNPPPMCVRLPRFRFLRLCVEFSNVYFLDKNAHLCVDADVNWDDFTLLQWSFDCIRMGLSGVQVVGPEDGGGLPVKPIDSEDQTDEDYDDSARENVLDTIKDSKIVFHESLSRILHNRLKNRGIRVKKGKYGRYIIYSPK</sequence>
<feature type="domain" description="DUF4773" evidence="2">
    <location>
        <begin position="58"/>
        <end position="173"/>
    </location>
</feature>
<dbReference type="EMBL" id="JBDJPC010000008">
    <property type="protein sequence ID" value="KAL1492608.1"/>
    <property type="molecule type" value="Genomic_DNA"/>
</dbReference>
<evidence type="ECO:0000256" key="1">
    <source>
        <dbReference type="SAM" id="MobiDB-lite"/>
    </source>
</evidence>
<dbReference type="AlphaFoldDB" id="A0ABD1ED79"/>
<accession>A0ABD1ED79</accession>
<feature type="region of interest" description="Disordered" evidence="1">
    <location>
        <begin position="180"/>
        <end position="202"/>
    </location>
</feature>
<feature type="compositionally biased region" description="Acidic residues" evidence="1">
    <location>
        <begin position="192"/>
        <end position="201"/>
    </location>
</feature>
<evidence type="ECO:0000313" key="4">
    <source>
        <dbReference type="Proteomes" id="UP001566132"/>
    </source>
</evidence>
<organism evidence="3 4">
    <name type="scientific">Hypothenemus hampei</name>
    <name type="common">Coffee berry borer</name>
    <dbReference type="NCBI Taxonomy" id="57062"/>
    <lineage>
        <taxon>Eukaryota</taxon>
        <taxon>Metazoa</taxon>
        <taxon>Ecdysozoa</taxon>
        <taxon>Arthropoda</taxon>
        <taxon>Hexapoda</taxon>
        <taxon>Insecta</taxon>
        <taxon>Pterygota</taxon>
        <taxon>Neoptera</taxon>
        <taxon>Endopterygota</taxon>
        <taxon>Coleoptera</taxon>
        <taxon>Polyphaga</taxon>
        <taxon>Cucujiformia</taxon>
        <taxon>Curculionidae</taxon>
        <taxon>Scolytinae</taxon>
        <taxon>Hypothenemus</taxon>
    </lineage>
</organism>
<evidence type="ECO:0000313" key="3">
    <source>
        <dbReference type="EMBL" id="KAL1492608.1"/>
    </source>
</evidence>
<name>A0ABD1ED79_HYPHA</name>
<dbReference type="Proteomes" id="UP001566132">
    <property type="component" value="Unassembled WGS sequence"/>
</dbReference>